<dbReference type="InterPro" id="IPR008991">
    <property type="entry name" value="Translation_prot_SH3-like_sf"/>
</dbReference>
<dbReference type="Pfam" id="PF01159">
    <property type="entry name" value="Ribosomal_L6e"/>
    <property type="match status" value="1"/>
</dbReference>
<comment type="subcellular location">
    <subcellularLocation>
        <location evidence="1">Plastid</location>
        <location evidence="1">Chloroplast</location>
    </subcellularLocation>
</comment>
<dbReference type="GO" id="GO:0002181">
    <property type="term" value="P:cytoplasmic translation"/>
    <property type="evidence" value="ECO:0007669"/>
    <property type="project" value="TreeGrafter"/>
</dbReference>
<dbReference type="GO" id="GO:0003735">
    <property type="term" value="F:structural constituent of ribosome"/>
    <property type="evidence" value="ECO:0007669"/>
    <property type="project" value="InterPro"/>
</dbReference>
<keyword evidence="4" id="KW-0934">Plastid</keyword>
<keyword evidence="6" id="KW-0687">Ribonucleoprotein</keyword>
<comment type="similarity">
    <text evidence="2">Belongs to the eukaryotic ribosomal protein eL6 family.</text>
</comment>
<dbReference type="PANTHER" id="PTHR10715">
    <property type="entry name" value="60S RIBOSOMAL PROTEIN L6"/>
    <property type="match status" value="1"/>
</dbReference>
<evidence type="ECO:0000256" key="4">
    <source>
        <dbReference type="ARBA" id="ARBA00022640"/>
    </source>
</evidence>
<organism evidence="8">
    <name type="scientific">Heterosigma akashiwo</name>
    <name type="common">Chromophytic alga</name>
    <name type="synonym">Heterosigma carterae</name>
    <dbReference type="NCBI Taxonomy" id="2829"/>
    <lineage>
        <taxon>Eukaryota</taxon>
        <taxon>Sar</taxon>
        <taxon>Stramenopiles</taxon>
        <taxon>Ochrophyta</taxon>
        <taxon>Raphidophyceae</taxon>
        <taxon>Chattonellales</taxon>
        <taxon>Chattonellaceae</taxon>
        <taxon>Heterosigma</taxon>
    </lineage>
</organism>
<evidence type="ECO:0000313" key="8">
    <source>
        <dbReference type="EMBL" id="CAE0648520.1"/>
    </source>
</evidence>
<evidence type="ECO:0008006" key="9">
    <source>
        <dbReference type="Google" id="ProtNLM"/>
    </source>
</evidence>
<keyword evidence="3" id="KW-0150">Chloroplast</keyword>
<dbReference type="PANTHER" id="PTHR10715:SF0">
    <property type="entry name" value="LARGE RIBOSOMAL SUBUNIT PROTEIN EL6"/>
    <property type="match status" value="1"/>
</dbReference>
<evidence type="ECO:0000256" key="5">
    <source>
        <dbReference type="ARBA" id="ARBA00022980"/>
    </source>
</evidence>
<feature type="region of interest" description="Disordered" evidence="7">
    <location>
        <begin position="1"/>
        <end position="21"/>
    </location>
</feature>
<dbReference type="GO" id="GO:0000027">
    <property type="term" value="P:ribosomal large subunit assembly"/>
    <property type="evidence" value="ECO:0007669"/>
    <property type="project" value="TreeGrafter"/>
</dbReference>
<dbReference type="InterPro" id="IPR041997">
    <property type="entry name" value="Ribosomal_eL6_KOW"/>
</dbReference>
<dbReference type="EMBL" id="HBIU01055478">
    <property type="protein sequence ID" value="CAE0648520.1"/>
    <property type="molecule type" value="Transcribed_RNA"/>
</dbReference>
<dbReference type="Gene3D" id="2.30.30.30">
    <property type="match status" value="1"/>
</dbReference>
<evidence type="ECO:0000256" key="1">
    <source>
        <dbReference type="ARBA" id="ARBA00004229"/>
    </source>
</evidence>
<accession>A0A7S4DGU7</accession>
<keyword evidence="5" id="KW-0689">Ribosomal protein</keyword>
<evidence type="ECO:0000256" key="2">
    <source>
        <dbReference type="ARBA" id="ARBA00010592"/>
    </source>
</evidence>
<dbReference type="SUPFAM" id="SSF50104">
    <property type="entry name" value="Translation proteins SH3-like domain"/>
    <property type="match status" value="1"/>
</dbReference>
<dbReference type="GO" id="GO:0009507">
    <property type="term" value="C:chloroplast"/>
    <property type="evidence" value="ECO:0007669"/>
    <property type="project" value="UniProtKB-SubCell"/>
</dbReference>
<gene>
    <name evidence="8" type="ORF">HAKA00212_LOCUS24343</name>
</gene>
<name>A0A7S4DGU7_HETAK</name>
<dbReference type="AlphaFoldDB" id="A0A7S4DGU7"/>
<dbReference type="CDD" id="cd13156">
    <property type="entry name" value="KOW_RPL6"/>
    <property type="match status" value="1"/>
</dbReference>
<evidence type="ECO:0000256" key="7">
    <source>
        <dbReference type="SAM" id="MobiDB-lite"/>
    </source>
</evidence>
<dbReference type="GO" id="GO:0003723">
    <property type="term" value="F:RNA binding"/>
    <property type="evidence" value="ECO:0007669"/>
    <property type="project" value="TreeGrafter"/>
</dbReference>
<reference evidence="8" key="1">
    <citation type="submission" date="2021-01" db="EMBL/GenBank/DDBJ databases">
        <authorList>
            <person name="Corre E."/>
            <person name="Pelletier E."/>
            <person name="Niang G."/>
            <person name="Scheremetjew M."/>
            <person name="Finn R."/>
            <person name="Kale V."/>
            <person name="Holt S."/>
            <person name="Cochrane G."/>
            <person name="Meng A."/>
            <person name="Brown T."/>
            <person name="Cohen L."/>
        </authorList>
    </citation>
    <scope>NUCLEOTIDE SEQUENCE</scope>
    <source>
        <strain evidence="8">CCMP3107</strain>
    </source>
</reference>
<evidence type="ECO:0000256" key="6">
    <source>
        <dbReference type="ARBA" id="ARBA00023274"/>
    </source>
</evidence>
<sequence length="183" mass="19563">MAPAKNSAKKTKYTPKKAAPSGKKTVAAGTVAIMLAGRFRGRHCVVLKNVDAKDKNTLVVSGPYKYNGIPLRRVNRRYIIATSTKVDLSSAESVLAKVDKATFARAKAEKKAKSAAGFLGKKEAKAAAAGKKKIPDARVALQKQVDAAVIAAVKKDKNGKILPGYLRSVFTVKPGDCPHRMNF</sequence>
<proteinExistence type="inferred from homology"/>
<protein>
    <recommendedName>
        <fullName evidence="9">60S ribosomal protein L6</fullName>
    </recommendedName>
</protein>
<evidence type="ECO:0000256" key="3">
    <source>
        <dbReference type="ARBA" id="ARBA00022528"/>
    </source>
</evidence>
<dbReference type="InterPro" id="IPR014722">
    <property type="entry name" value="Rib_uL2_dom2"/>
</dbReference>
<dbReference type="InterPro" id="IPR000915">
    <property type="entry name" value="60S_ribosomal_eL6"/>
</dbReference>
<dbReference type="GO" id="GO:0022625">
    <property type="term" value="C:cytosolic large ribosomal subunit"/>
    <property type="evidence" value="ECO:0007669"/>
    <property type="project" value="TreeGrafter"/>
</dbReference>